<keyword evidence="3" id="KW-1003">Cell membrane</keyword>
<dbReference type="GO" id="GO:0005886">
    <property type="term" value="C:plasma membrane"/>
    <property type="evidence" value="ECO:0007669"/>
    <property type="project" value="UniProtKB-SubCell"/>
</dbReference>
<evidence type="ECO:0000256" key="3">
    <source>
        <dbReference type="ARBA" id="ARBA00022475"/>
    </source>
</evidence>
<comment type="subcellular location">
    <subcellularLocation>
        <location evidence="1">Cell membrane</location>
        <topology evidence="1">Multi-pass membrane protein</topology>
    </subcellularLocation>
</comment>
<evidence type="ECO:0000256" key="6">
    <source>
        <dbReference type="ARBA" id="ARBA00023136"/>
    </source>
</evidence>
<feature type="transmembrane region" description="Helical" evidence="7">
    <location>
        <begin position="98"/>
        <end position="121"/>
    </location>
</feature>
<proteinExistence type="predicted"/>
<feature type="transmembrane region" description="Helical" evidence="7">
    <location>
        <begin position="133"/>
        <end position="158"/>
    </location>
</feature>
<dbReference type="Proteomes" id="UP000678228">
    <property type="component" value="Unassembled WGS sequence"/>
</dbReference>
<feature type="transmembrane region" description="Helical" evidence="7">
    <location>
        <begin position="45"/>
        <end position="66"/>
    </location>
</feature>
<dbReference type="AlphaFoldDB" id="A0A940X0Y5"/>
<dbReference type="InterPro" id="IPR011701">
    <property type="entry name" value="MFS"/>
</dbReference>
<feature type="transmembrane region" description="Helical" evidence="7">
    <location>
        <begin position="368"/>
        <end position="389"/>
    </location>
</feature>
<evidence type="ECO:0000256" key="7">
    <source>
        <dbReference type="SAM" id="Phobius"/>
    </source>
</evidence>
<dbReference type="InterPro" id="IPR036259">
    <property type="entry name" value="MFS_trans_sf"/>
</dbReference>
<keyword evidence="10" id="KW-1185">Reference proteome</keyword>
<feature type="transmembrane region" description="Helical" evidence="7">
    <location>
        <begin position="208"/>
        <end position="228"/>
    </location>
</feature>
<dbReference type="InterPro" id="IPR050189">
    <property type="entry name" value="MFS_Efflux_Transporters"/>
</dbReference>
<dbReference type="PANTHER" id="PTHR43124:SF3">
    <property type="entry name" value="CHLORAMPHENICOL EFFLUX PUMP RV0191"/>
    <property type="match status" value="1"/>
</dbReference>
<dbReference type="PROSITE" id="PS50850">
    <property type="entry name" value="MFS"/>
    <property type="match status" value="1"/>
</dbReference>
<feature type="transmembrane region" description="Helical" evidence="7">
    <location>
        <begin position="336"/>
        <end position="362"/>
    </location>
</feature>
<feature type="transmembrane region" description="Helical" evidence="7">
    <location>
        <begin position="164"/>
        <end position="183"/>
    </location>
</feature>
<sequence length="402" mass="44403">MSNSTKLLWLLSFAQFLAMQVWFNFSSVLPVLQEEWGLNSTESGWIMALFHAGYVMAIFFYSFFISNYHPKHFFVYGALLAAISGVLFSFYADGFWSAMILRTLSGIGVAGIYVPGMRIVAELFPPNKRGKAMGIYVGSLVVGSGSSLLVSAMLINWIGWNGVILTTSLLSFIAALLVFFANIPDNISHRPLKLTTSKLKLVFQKKNLLINAGYTGHCWELYAMWSWIGPFLVFYFNLNGFDEAQALQFGNITGALIIMIGGFATYIGGTLSDQYGRGRTTTLFLLVSIACSFTIGWLTTIPFIIMIALTVIYGFTIVADSPIYNTAISEVTDPELLGLALGIQSILGFSATIFAPLFFGFLLDNFSWGVAFSTVGLLTLIAPICMYLFSRLEKSKRELNQI</sequence>
<keyword evidence="6 7" id="KW-0472">Membrane</keyword>
<feature type="transmembrane region" description="Helical" evidence="7">
    <location>
        <begin position="280"/>
        <end position="298"/>
    </location>
</feature>
<dbReference type="Gene3D" id="1.20.1250.20">
    <property type="entry name" value="MFS general substrate transporter like domains"/>
    <property type="match status" value="2"/>
</dbReference>
<keyword evidence="5 7" id="KW-1133">Transmembrane helix</keyword>
<feature type="transmembrane region" description="Helical" evidence="7">
    <location>
        <begin position="73"/>
        <end position="92"/>
    </location>
</feature>
<dbReference type="PANTHER" id="PTHR43124">
    <property type="entry name" value="PURINE EFFLUX PUMP PBUE"/>
    <property type="match status" value="1"/>
</dbReference>
<protein>
    <submittedName>
        <fullName evidence="9">MFS transporter</fullName>
    </submittedName>
</protein>
<feature type="transmembrane region" description="Helical" evidence="7">
    <location>
        <begin position="7"/>
        <end position="25"/>
    </location>
</feature>
<evidence type="ECO:0000256" key="1">
    <source>
        <dbReference type="ARBA" id="ARBA00004651"/>
    </source>
</evidence>
<gene>
    <name evidence="9" type="ORF">J7W16_20070</name>
</gene>
<dbReference type="RefSeq" id="WP_210599263.1">
    <property type="nucleotide sequence ID" value="NZ_JAGKSQ010000013.1"/>
</dbReference>
<organism evidence="9 10">
    <name type="scientific">Halalkalibacter suaedae</name>
    <dbReference type="NCBI Taxonomy" id="2822140"/>
    <lineage>
        <taxon>Bacteria</taxon>
        <taxon>Bacillati</taxon>
        <taxon>Bacillota</taxon>
        <taxon>Bacilli</taxon>
        <taxon>Bacillales</taxon>
        <taxon>Bacillaceae</taxon>
        <taxon>Halalkalibacter</taxon>
    </lineage>
</organism>
<accession>A0A940X0Y5</accession>
<name>A0A940X0Y5_9BACI</name>
<dbReference type="SUPFAM" id="SSF103473">
    <property type="entry name" value="MFS general substrate transporter"/>
    <property type="match status" value="1"/>
</dbReference>
<evidence type="ECO:0000256" key="5">
    <source>
        <dbReference type="ARBA" id="ARBA00022989"/>
    </source>
</evidence>
<evidence type="ECO:0000313" key="9">
    <source>
        <dbReference type="EMBL" id="MBP3953406.1"/>
    </source>
</evidence>
<evidence type="ECO:0000256" key="2">
    <source>
        <dbReference type="ARBA" id="ARBA00022448"/>
    </source>
</evidence>
<dbReference type="Pfam" id="PF07690">
    <property type="entry name" value="MFS_1"/>
    <property type="match status" value="1"/>
</dbReference>
<comment type="caution">
    <text evidence="9">The sequence shown here is derived from an EMBL/GenBank/DDBJ whole genome shotgun (WGS) entry which is preliminary data.</text>
</comment>
<dbReference type="GO" id="GO:0022857">
    <property type="term" value="F:transmembrane transporter activity"/>
    <property type="evidence" value="ECO:0007669"/>
    <property type="project" value="InterPro"/>
</dbReference>
<feature type="transmembrane region" description="Helical" evidence="7">
    <location>
        <begin position="248"/>
        <end position="268"/>
    </location>
</feature>
<feature type="domain" description="Major facilitator superfamily (MFS) profile" evidence="8">
    <location>
        <begin position="7"/>
        <end position="394"/>
    </location>
</feature>
<keyword evidence="4 7" id="KW-0812">Transmembrane</keyword>
<dbReference type="EMBL" id="JAGKSQ010000013">
    <property type="protein sequence ID" value="MBP3953406.1"/>
    <property type="molecule type" value="Genomic_DNA"/>
</dbReference>
<evidence type="ECO:0000313" key="10">
    <source>
        <dbReference type="Proteomes" id="UP000678228"/>
    </source>
</evidence>
<evidence type="ECO:0000259" key="8">
    <source>
        <dbReference type="PROSITE" id="PS50850"/>
    </source>
</evidence>
<dbReference type="InterPro" id="IPR020846">
    <property type="entry name" value="MFS_dom"/>
</dbReference>
<evidence type="ECO:0000256" key="4">
    <source>
        <dbReference type="ARBA" id="ARBA00022692"/>
    </source>
</evidence>
<reference evidence="9" key="1">
    <citation type="submission" date="2021-03" db="EMBL/GenBank/DDBJ databases">
        <title>Bacillus suaedae sp. nov., isolated from Suaeda aralocaspica.</title>
        <authorList>
            <person name="Lei R.F.R."/>
        </authorList>
    </citation>
    <scope>NUCLEOTIDE SEQUENCE</scope>
    <source>
        <strain evidence="9">YZJH907-2</strain>
    </source>
</reference>
<keyword evidence="2" id="KW-0813">Transport</keyword>